<accession>A0A8X6SXR8</accession>
<evidence type="ECO:0000313" key="2">
    <source>
        <dbReference type="Proteomes" id="UP000887159"/>
    </source>
</evidence>
<comment type="caution">
    <text evidence="1">The sequence shown here is derived from an EMBL/GenBank/DDBJ whole genome shotgun (WGS) entry which is preliminary data.</text>
</comment>
<reference evidence="1" key="1">
    <citation type="submission" date="2020-08" db="EMBL/GenBank/DDBJ databases">
        <title>Multicomponent nature underlies the extraordinary mechanical properties of spider dragline silk.</title>
        <authorList>
            <person name="Kono N."/>
            <person name="Nakamura H."/>
            <person name="Mori M."/>
            <person name="Yoshida Y."/>
            <person name="Ohtoshi R."/>
            <person name="Malay A.D."/>
            <person name="Moran D.A.P."/>
            <person name="Tomita M."/>
            <person name="Numata K."/>
            <person name="Arakawa K."/>
        </authorList>
    </citation>
    <scope>NUCLEOTIDE SEQUENCE</scope>
</reference>
<proteinExistence type="predicted"/>
<evidence type="ECO:0000313" key="1">
    <source>
        <dbReference type="EMBL" id="GFY16281.1"/>
    </source>
</evidence>
<gene>
    <name evidence="1" type="ORF">TNCV_2349261</name>
</gene>
<dbReference type="EMBL" id="BMAU01021338">
    <property type="protein sequence ID" value="GFY16281.1"/>
    <property type="molecule type" value="Genomic_DNA"/>
</dbReference>
<dbReference type="AlphaFoldDB" id="A0A8X6SXR8"/>
<dbReference type="Proteomes" id="UP000887159">
    <property type="component" value="Unassembled WGS sequence"/>
</dbReference>
<keyword evidence="2" id="KW-1185">Reference proteome</keyword>
<protein>
    <submittedName>
        <fullName evidence="1">Uncharacterized protein</fullName>
    </submittedName>
</protein>
<name>A0A8X6SXR8_TRICX</name>
<sequence>MIRCFQWERDLVNSCWSGQQLSTRFESKYDETHADLRFLFESDFSEASKKRQDHRMYYLRKVIQAVLNNNEANRRHFVYPMAAHIITRRAGPILMLNTSRLCAFSSVYPYTNTFIMMLPAEPGLI</sequence>
<organism evidence="1 2">
    <name type="scientific">Trichonephila clavipes</name>
    <name type="common">Golden silk orbweaver</name>
    <name type="synonym">Nephila clavipes</name>
    <dbReference type="NCBI Taxonomy" id="2585209"/>
    <lineage>
        <taxon>Eukaryota</taxon>
        <taxon>Metazoa</taxon>
        <taxon>Ecdysozoa</taxon>
        <taxon>Arthropoda</taxon>
        <taxon>Chelicerata</taxon>
        <taxon>Arachnida</taxon>
        <taxon>Araneae</taxon>
        <taxon>Araneomorphae</taxon>
        <taxon>Entelegynae</taxon>
        <taxon>Araneoidea</taxon>
        <taxon>Nephilidae</taxon>
        <taxon>Trichonephila</taxon>
    </lineage>
</organism>